<protein>
    <submittedName>
        <fullName evidence="2">Uncharacterized protein</fullName>
    </submittedName>
</protein>
<feature type="region of interest" description="Disordered" evidence="1">
    <location>
        <begin position="151"/>
        <end position="239"/>
    </location>
</feature>
<evidence type="ECO:0000313" key="3">
    <source>
        <dbReference type="Proteomes" id="UP000284403"/>
    </source>
</evidence>
<comment type="caution">
    <text evidence="2">The sequence shown here is derived from an EMBL/GenBank/DDBJ whole genome shotgun (WGS) entry which is preliminary data.</text>
</comment>
<dbReference type="RefSeq" id="XP_029228676.1">
    <property type="nucleotide sequence ID" value="XM_029371168.1"/>
</dbReference>
<accession>A0A3R7L145</accession>
<dbReference type="OrthoDB" id="242352at2759"/>
<reference evidence="2 3" key="1">
    <citation type="journal article" date="2018" name="BMC Genomics">
        <title>Genomic comparison of Trypanosoma conorhini and Trypanosoma rangeli to Trypanosoma cruzi strains of high and low virulence.</title>
        <authorList>
            <person name="Bradwell K.R."/>
            <person name="Koparde V.N."/>
            <person name="Matveyev A.V."/>
            <person name="Serrano M.G."/>
            <person name="Alves J.M."/>
            <person name="Parikh H."/>
            <person name="Huang B."/>
            <person name="Lee V."/>
            <person name="Espinosa-Alvarez O."/>
            <person name="Ortiz P.A."/>
            <person name="Costa-Martins A.G."/>
            <person name="Teixeira M.M."/>
            <person name="Buck G.A."/>
        </authorList>
    </citation>
    <scope>NUCLEOTIDE SEQUENCE [LARGE SCALE GENOMIC DNA]</scope>
    <source>
        <strain evidence="2 3">025E</strain>
    </source>
</reference>
<proteinExistence type="predicted"/>
<organism evidence="2 3">
    <name type="scientific">Trypanosoma conorhini</name>
    <dbReference type="NCBI Taxonomy" id="83891"/>
    <lineage>
        <taxon>Eukaryota</taxon>
        <taxon>Discoba</taxon>
        <taxon>Euglenozoa</taxon>
        <taxon>Kinetoplastea</taxon>
        <taxon>Metakinetoplastina</taxon>
        <taxon>Trypanosomatida</taxon>
        <taxon>Trypanosomatidae</taxon>
        <taxon>Trypanosoma</taxon>
    </lineage>
</organism>
<gene>
    <name evidence="2" type="ORF">Tco025E_04256</name>
</gene>
<name>A0A3R7L145_9TRYP</name>
<dbReference type="Proteomes" id="UP000284403">
    <property type="component" value="Unassembled WGS sequence"/>
</dbReference>
<evidence type="ECO:0000313" key="2">
    <source>
        <dbReference type="EMBL" id="RNF19009.1"/>
    </source>
</evidence>
<sequence>MFSCIRVSPSFLVSYSHSLSEAHAQRGRSTGREKVWGKGREEWVGHFCGEGEGGSLTTYRTARNTFVGMQLGGSPPTEGGARFRDAVTGMHHAATQRARLLEDLATLCKALVVDVNRFASREAANGLGDVSSCKAPRLCALEALRQLRPNTAQGGVDRETAGLASSRHVTFRASASASSSRGPAEPHPTRRNSAATGDGVSPRSRDGESRNANLESLLRPREPLSSLEAAKNGENNHPLLDMMQRRDALRSELALLKADNERAALCQDRLKRSVRLSARAARVVALERDVFTTLGELFTALLRAGEDWLTTLQKVELSPAVKHVGCAAGTDTTGLQAAEEVEEVRLRSEIREQGEARCEAAMARQTAEVRAHSTRVSVAALRQGLHELQTKWNSQREEGHQRQLSLLHLEAAAVKAESQYAKLRLKYARRFVSRLQLHSSEGNESGGDFARALPSAAASAKERMDEAFARLRSIVVNYETDLPKLKQLNRILRRGVVAAVPCPRGEQLFREKHQEIKTALLPCFSQGEERDAFRSVAHHGVQWPLTLARLKSSFPSHCVEPVHNALLTLVLVWGQFAPAERQRTCTTMGDLAVNAHLLLMVANYVESRRRRR</sequence>
<keyword evidence="3" id="KW-1185">Reference proteome</keyword>
<dbReference type="AlphaFoldDB" id="A0A3R7L145"/>
<dbReference type="EMBL" id="MKKU01000217">
    <property type="protein sequence ID" value="RNF19009.1"/>
    <property type="molecule type" value="Genomic_DNA"/>
</dbReference>
<dbReference type="GeneID" id="40317867"/>
<evidence type="ECO:0000256" key="1">
    <source>
        <dbReference type="SAM" id="MobiDB-lite"/>
    </source>
</evidence>